<evidence type="ECO:0000313" key="16">
    <source>
        <dbReference type="EMBL" id="GAV29417.1"/>
    </source>
</evidence>
<feature type="compositionally biased region" description="Low complexity" evidence="8">
    <location>
        <begin position="197"/>
        <end position="216"/>
    </location>
</feature>
<dbReference type="GO" id="GO:0030623">
    <property type="term" value="F:U5 snRNA binding"/>
    <property type="evidence" value="ECO:0007669"/>
    <property type="project" value="InterPro"/>
</dbReference>
<organism evidence="16 17">
    <name type="scientific">Pichia membranifaciens</name>
    <dbReference type="NCBI Taxonomy" id="4926"/>
    <lineage>
        <taxon>Eukaryota</taxon>
        <taxon>Fungi</taxon>
        <taxon>Dikarya</taxon>
        <taxon>Ascomycota</taxon>
        <taxon>Saccharomycotina</taxon>
        <taxon>Pichiomycetes</taxon>
        <taxon>Pichiales</taxon>
        <taxon>Pichiaceae</taxon>
        <taxon>Pichia</taxon>
    </lineage>
</organism>
<dbReference type="GO" id="GO:0030619">
    <property type="term" value="F:U1 snRNA binding"/>
    <property type="evidence" value="ECO:0007669"/>
    <property type="project" value="TreeGrafter"/>
</dbReference>
<dbReference type="EMBL" id="BDGI01000120">
    <property type="protein sequence ID" value="GAV29417.1"/>
    <property type="molecule type" value="Genomic_DNA"/>
</dbReference>
<dbReference type="GO" id="GO:0000244">
    <property type="term" value="P:spliceosomal tri-snRNP complex assembly"/>
    <property type="evidence" value="ECO:0007669"/>
    <property type="project" value="TreeGrafter"/>
</dbReference>
<keyword evidence="4" id="KW-0694">RNA-binding</keyword>
<dbReference type="PROSITE" id="PS50005">
    <property type="entry name" value="TPR"/>
    <property type="match status" value="2"/>
</dbReference>
<feature type="domain" description="PROCT" evidence="11">
    <location>
        <begin position="2501"/>
        <end position="2626"/>
    </location>
</feature>
<dbReference type="Gene3D" id="3.40.140.10">
    <property type="entry name" value="Cytidine Deaminase, domain 2"/>
    <property type="match status" value="1"/>
</dbReference>
<dbReference type="Pfam" id="PF10596">
    <property type="entry name" value="U6-snRNA_bdg"/>
    <property type="match status" value="1"/>
</dbReference>
<evidence type="ECO:0000256" key="8">
    <source>
        <dbReference type="SAM" id="MobiDB-lite"/>
    </source>
</evidence>
<evidence type="ECO:0000259" key="10">
    <source>
        <dbReference type="Pfam" id="PF08083"/>
    </source>
</evidence>
<dbReference type="Pfam" id="PF13414">
    <property type="entry name" value="TPR_11"/>
    <property type="match status" value="1"/>
</dbReference>
<feature type="compositionally biased region" description="Pro residues" evidence="8">
    <location>
        <begin position="225"/>
        <end position="250"/>
    </location>
</feature>
<dbReference type="InterPro" id="IPR011990">
    <property type="entry name" value="TPR-like_helical_dom_sf"/>
</dbReference>
<dbReference type="SUPFAM" id="SSF48452">
    <property type="entry name" value="TPR-like"/>
    <property type="match status" value="1"/>
</dbReference>
<dbReference type="InterPro" id="IPR042516">
    <property type="entry name" value="Prp8_U5-snRNA-bd_sf"/>
</dbReference>
<evidence type="ECO:0000259" key="9">
    <source>
        <dbReference type="Pfam" id="PF08082"/>
    </source>
</evidence>
<dbReference type="InterPro" id="IPR012591">
    <property type="entry name" value="PRO8NT"/>
</dbReference>
<name>A0A1Q2YIP3_9ASCO</name>
<comment type="subcellular location">
    <subcellularLocation>
        <location evidence="1">Nucleus</location>
    </subcellularLocation>
</comment>
<dbReference type="Pfam" id="PF08082">
    <property type="entry name" value="PRO8NT"/>
    <property type="match status" value="1"/>
</dbReference>
<feature type="domain" description="Pre-mRNA-processing-splicing factor 8 U5-snRNA-binding" evidence="13">
    <location>
        <begin position="1507"/>
        <end position="1643"/>
    </location>
</feature>
<feature type="domain" description="Pre-mRNA-processing-splicing factor 8 U6-snRNA-binding" evidence="12">
    <location>
        <begin position="1713"/>
        <end position="1870"/>
    </location>
</feature>
<dbReference type="Gene3D" id="3.30.43.40">
    <property type="entry name" value="Pre-mRNA-processing-splicing factor 8, U5-snRNA-binding domain"/>
    <property type="match status" value="1"/>
</dbReference>
<comment type="caution">
    <text evidence="16">The sequence shown here is derived from an EMBL/GenBank/DDBJ whole genome shotgun (WGS) entry which is preliminary data.</text>
</comment>
<accession>A0A1Q2YIP3</accession>
<dbReference type="CDD" id="cd13838">
    <property type="entry name" value="RNase_H_like_Prp8_IV"/>
    <property type="match status" value="1"/>
</dbReference>
<dbReference type="PANTHER" id="PTHR11140:SF0">
    <property type="entry name" value="PRE-MRNA-PROCESSING-SPLICING FACTOR 8"/>
    <property type="match status" value="1"/>
</dbReference>
<dbReference type="InterPro" id="IPR043173">
    <property type="entry name" value="Prp8_domainIV_fingers"/>
</dbReference>
<dbReference type="Pfam" id="PF08084">
    <property type="entry name" value="PROCT"/>
    <property type="match status" value="1"/>
</dbReference>
<feature type="repeat" description="TPR" evidence="7">
    <location>
        <begin position="71"/>
        <end position="104"/>
    </location>
</feature>
<keyword evidence="3" id="KW-0747">Spliceosome</keyword>
<keyword evidence="6" id="KW-0539">Nucleus</keyword>
<dbReference type="InterPro" id="IPR021983">
    <property type="entry name" value="PRP8_domainIV"/>
</dbReference>
<dbReference type="SUPFAM" id="SSF53098">
    <property type="entry name" value="Ribonuclease H-like"/>
    <property type="match status" value="2"/>
</dbReference>
<dbReference type="InterPro" id="IPR019582">
    <property type="entry name" value="RRM_spliceosomal_PrP8"/>
</dbReference>
<dbReference type="FunFam" id="3.90.1570.40:FF:000001">
    <property type="entry name" value="Pre-mRNA-processing-splicing factor 8"/>
    <property type="match status" value="1"/>
</dbReference>
<dbReference type="GO" id="GO:0030620">
    <property type="term" value="F:U2 snRNA binding"/>
    <property type="evidence" value="ECO:0007669"/>
    <property type="project" value="TreeGrafter"/>
</dbReference>
<evidence type="ECO:0000259" key="14">
    <source>
        <dbReference type="Pfam" id="PF10598"/>
    </source>
</evidence>
<feature type="domain" description="RNA recognition motif spliceosomal PrP8" evidence="14">
    <location>
        <begin position="1258"/>
        <end position="1348"/>
    </location>
</feature>
<dbReference type="GO" id="GO:0071013">
    <property type="term" value="C:catalytic step 2 spliceosome"/>
    <property type="evidence" value="ECO:0007669"/>
    <property type="project" value="TreeGrafter"/>
</dbReference>
<feature type="domain" description="PROCN" evidence="10">
    <location>
        <begin position="670"/>
        <end position="1072"/>
    </location>
</feature>
<dbReference type="InterPro" id="IPR012337">
    <property type="entry name" value="RNaseH-like_sf"/>
</dbReference>
<keyword evidence="5" id="KW-0508">mRNA splicing</keyword>
<feature type="domain" description="PRO8NT" evidence="9">
    <location>
        <begin position="313"/>
        <end position="464"/>
    </location>
</feature>
<evidence type="ECO:0000256" key="6">
    <source>
        <dbReference type="ARBA" id="ARBA00023242"/>
    </source>
</evidence>
<dbReference type="InterPro" id="IPR027652">
    <property type="entry name" value="PRP8"/>
</dbReference>
<reference evidence="16 17" key="1">
    <citation type="submission" date="2016-08" db="EMBL/GenBank/DDBJ databases">
        <title>Whole genome shotgun sequence of Pichia membranifaciens KS47-1.</title>
        <authorList>
            <person name="Konishi M."/>
            <person name="Ishida M."/>
            <person name="Arakawa T."/>
            <person name="Kato Y."/>
            <person name="Horiuchi J."/>
        </authorList>
    </citation>
    <scope>NUCLEOTIDE SEQUENCE [LARGE SCALE GENOMIC DNA]</scope>
    <source>
        <strain evidence="16 17">KS47-1</strain>
    </source>
</reference>
<proteinExistence type="predicted"/>
<protein>
    <submittedName>
        <fullName evidence="16">Uncharacterized protein</fullName>
    </submittedName>
</protein>
<evidence type="ECO:0000259" key="15">
    <source>
        <dbReference type="Pfam" id="PF12134"/>
    </source>
</evidence>
<dbReference type="InterPro" id="IPR019734">
    <property type="entry name" value="TPR_rpt"/>
</dbReference>
<dbReference type="Pfam" id="PF13181">
    <property type="entry name" value="TPR_8"/>
    <property type="match status" value="2"/>
</dbReference>
<evidence type="ECO:0000256" key="3">
    <source>
        <dbReference type="ARBA" id="ARBA00022728"/>
    </source>
</evidence>
<evidence type="ECO:0000313" key="17">
    <source>
        <dbReference type="Proteomes" id="UP000186136"/>
    </source>
</evidence>
<evidence type="ECO:0000256" key="1">
    <source>
        <dbReference type="ARBA" id="ARBA00004123"/>
    </source>
</evidence>
<dbReference type="InterPro" id="IPR012592">
    <property type="entry name" value="PROCN"/>
</dbReference>
<keyword evidence="7" id="KW-0802">TPR repeat</keyword>
<dbReference type="Gene3D" id="3.90.1570.40">
    <property type="match status" value="1"/>
</dbReference>
<keyword evidence="2" id="KW-0507">mRNA processing</keyword>
<dbReference type="Pfam" id="PF08083">
    <property type="entry name" value="PROCN"/>
    <property type="match status" value="1"/>
</dbReference>
<dbReference type="GO" id="GO:0097157">
    <property type="term" value="F:pre-mRNA intronic binding"/>
    <property type="evidence" value="ECO:0007669"/>
    <property type="project" value="TreeGrafter"/>
</dbReference>
<dbReference type="InterPro" id="IPR012984">
    <property type="entry name" value="PROCT"/>
</dbReference>
<evidence type="ECO:0000259" key="13">
    <source>
        <dbReference type="Pfam" id="PF10597"/>
    </source>
</evidence>
<dbReference type="InterPro" id="IPR019580">
    <property type="entry name" value="Prp8_U6-snRNA-bd"/>
</dbReference>
<dbReference type="Pfam" id="PF12134">
    <property type="entry name" value="PRP8_domainIV"/>
    <property type="match status" value="1"/>
</dbReference>
<dbReference type="SMART" id="SM00028">
    <property type="entry name" value="TPR"/>
    <property type="match status" value="4"/>
</dbReference>
<feature type="compositionally biased region" description="Pro residues" evidence="8">
    <location>
        <begin position="184"/>
        <end position="195"/>
    </location>
</feature>
<dbReference type="Pfam" id="PF10598">
    <property type="entry name" value="RRM_4"/>
    <property type="match status" value="1"/>
</dbReference>
<evidence type="ECO:0000259" key="12">
    <source>
        <dbReference type="Pfam" id="PF10596"/>
    </source>
</evidence>
<evidence type="ECO:0000256" key="7">
    <source>
        <dbReference type="PROSITE-ProRule" id="PRU00339"/>
    </source>
</evidence>
<keyword evidence="17" id="KW-1185">Reference proteome</keyword>
<dbReference type="OrthoDB" id="1931567at2759"/>
<evidence type="ECO:0000259" key="11">
    <source>
        <dbReference type="Pfam" id="PF08084"/>
    </source>
</evidence>
<evidence type="ECO:0000256" key="2">
    <source>
        <dbReference type="ARBA" id="ARBA00022664"/>
    </source>
</evidence>
<evidence type="ECO:0000256" key="5">
    <source>
        <dbReference type="ARBA" id="ARBA00023187"/>
    </source>
</evidence>
<dbReference type="GO" id="GO:0005682">
    <property type="term" value="C:U5 snRNP"/>
    <property type="evidence" value="ECO:0007669"/>
    <property type="project" value="TreeGrafter"/>
</dbReference>
<gene>
    <name evidence="16" type="ORF">PMKS-002917</name>
</gene>
<feature type="region of interest" description="Disordered" evidence="8">
    <location>
        <begin position="164"/>
        <end position="275"/>
    </location>
</feature>
<dbReference type="Gene3D" id="3.30.420.230">
    <property type="match status" value="1"/>
</dbReference>
<dbReference type="PANTHER" id="PTHR11140">
    <property type="entry name" value="PRE-MRNA SPLICING FACTOR PRP8"/>
    <property type="match status" value="1"/>
</dbReference>
<dbReference type="Pfam" id="PF10597">
    <property type="entry name" value="U5_2-snRNA_bdg"/>
    <property type="match status" value="1"/>
</dbReference>
<evidence type="ECO:0000256" key="4">
    <source>
        <dbReference type="ARBA" id="ARBA00022884"/>
    </source>
</evidence>
<dbReference type="Gene3D" id="1.20.80.40">
    <property type="match status" value="1"/>
</dbReference>
<dbReference type="Gene3D" id="1.25.40.10">
    <property type="entry name" value="Tetratricopeptide repeat domain"/>
    <property type="match status" value="2"/>
</dbReference>
<dbReference type="FunFam" id="3.40.140.10:FF:000002">
    <property type="entry name" value="Pre-mRNA-processing-splicing factor 8"/>
    <property type="match status" value="1"/>
</dbReference>
<feature type="repeat" description="TPR" evidence="7">
    <location>
        <begin position="105"/>
        <end position="138"/>
    </location>
</feature>
<dbReference type="GO" id="GO:0017070">
    <property type="term" value="F:U6 snRNA binding"/>
    <property type="evidence" value="ECO:0007669"/>
    <property type="project" value="InterPro"/>
</dbReference>
<dbReference type="Proteomes" id="UP000186136">
    <property type="component" value="Unassembled WGS sequence"/>
</dbReference>
<dbReference type="InterPro" id="IPR019581">
    <property type="entry name" value="Prp8_U5-snRNA-bd"/>
</dbReference>
<sequence length="2629" mass="303950">MRLDEMDIYSNILYVMENKSKLSYLAHYASEVDPLRPETCCIIANYHSIKFDHQKAIMYYKRALSLSQDCLSAWTLMGHEFVELKNSNAAIESYRRAVDTNNKDFRAWYGLGQAYEVLDMHLYSLYYYQRACSLKPMDKRMWQAIGNCCEKLEEFEDSIKAYRKASSVSNMPPKQKKTTKLPSLSPPPPPPPGPPAGNGKATSKSKTSSNGSSVSTEPARKKPRLPPPPPPPSSTRLPPPPSSLPRPPPAAKGATSSSRTIPPPPPPPSLSQEQTKGIKIEVLKERAQRWQDSQKRRFTQKKVQKGTYVHNVKYEMPPEHIRKIMNAQGDLSSKFFDKEKHAMLGALKYMPHALLKLLENMPQPWETEKEVKILYHTGGAITFVNEIPRVIEPVYKAQWATSWIQMRREKRDRRNFRRMKFPPFDDEEPFLDYSKQIPSIDSLQGIRLELDPMEDEAVIDWLYEGKPLIDDPDFVNGESYRKWNLKVNMLTNLHRLSTPLINDEKIDPNYFYLFDKESLFTAKALNIALPGGPKFEPLYKNENPEDEDFNEFNALDRIIFRNPIRSEYKVAFPYLYNSLVRSVSIPKYHSPPILFTKTDDPDIPLFHFNPNYNQIKPKTGITNIYETLDFDANTGVMLDDSGEIFDTPFELPDCLAPFLDDEELVSTPDSYQAFELYWSTYPFNTCTGSMVRAEDVALVKSWYLQHPPSDERVKIKISHQKLLKNHVLNELKREKSPSNESTPKLLKALKATKFFQETSIDWVEAGIQVCKQGHNMLNLLIHRRGLTYLHLDYNFNLKPTKTLTTKERKKSRFGNAFHLVREILRMIKMIVDAHIQFRLGNIDAYQLADGLYYAMNHMGQLTGIYRYKYKVMHQIRAIKDLKHVVYSKFNKIIGKGPGCGFWQPAWRVWIFFMRGIIPILERWLGNLLSRQFEGRQSKEVTKTITKQRVDSYYDLELRAAVMKDILDMIPEGMKQNKSKAILQHLSEAWRCWKANIPWKVPGLPEPIVKVIERYIKAKADGWISVAHYNRDRIERGASIEKTVAKKNLGRLTRLWIKNEQDRQLEYQKEGSFVSPDEGVDIYMNMVNWLESRKFVPVPFPPINYKHDSKILILALENLKEAYQGNSRLNSQERQELSIIEQAYDNPHEFLANIKRTILTQRNFKEVKLEMMDHYSHISPVYDIEPLEKIVDAYLDQYLWYEADKRGLFPNWVKPNDSEIPPLLVYKWCQGVNNLDDVWSISQDQTNVVLQTSLDKLAEKIDFTLLNQLLRLIVDPNIADYITAKCNVSINYKDMSHVNQFGLLKGLQFASFVYQYYALATDLMILGLDRASDLAGSPSSPNEFLEFESLEKQVSHPIRLYVRYIDKITIFFRFAKDESDELIEDYLSENPDPNFEQIVGYNNRRCWPRDSRMKLTRHDVHLGRACFWEIARRVPRSVIDLKWENSLASVYSRDNPNLLFTMCGFELRILPNFRAKESKPSKEGVWDLIDENTKEIKAKAFLQVTQEDVEKFHNTIRRLLMSAGSSPFTKVASKWNTAVLSLFVYYREAIIATESLLDILVKSETKVQTKVKLGLNSKMPTRFPPAVFYTPKELGGLGMLSASHILIPTSDLRWSKQTDTGITHFRVGMTHDDERLIPTIFRYITTWENEFLDSQRVWSEFTSKRSEAEQLKKRLTFEDLEDCWDRGLPRVSTLFQKDRQTLAVDKGYRIRKEFKQYSIIRNSPFWWLSDRHDGRLWNLNAYRTDVIQALGGIETILEHTLFKGTGFESWEGLFWEKASGFEDTLKFKKLTNAQRSGLSQIPNRRFTLWWSPTINRANVYVGFLVQLDLTGIFLHGKIPTLKISLIQIFRAHLWQKIHESLVVDLCQVFDSHLEELQIDNVLKLPIHPRKSYKMNSSTADILLNGVSTLSCSKPSLLFDSNDDYSAVQSDKYWVDVQLRYGDYDSHDISRYARAKYLDYTTDNTSVYPSQTGLLIAVDLAYNMYDAYGNWFPGMKELVQKAMKTIIKANPALYVLRERIRKGLQLYQAQPQEAFLSSSNYAELFNNDNKLIVDDVNVYRVVTHSTYEGNSAVKVLNGALFMINPRTGQLFLKVMHSSIFQGQKHRSKLSKWKSAEEVAALVRSLPKEEQPKQVIITTKGILDPLEVHMLDFPNISIRPTELHLPFDAALKIDKLNDLVNTAKEPQMVLFSIYDDWLESCSSFTAFNRLIVLMRALQINADKAKLILRPNSTIITKEHHLWPSLTIDQWRNVESQLADLILSDYSEKYSINLDSLTDNEIRDIILGQNLNAPSVKKQKIAEIEGSKTVSIKDKDGNKIDEDEEEGQQISTRVKTVNVHGEEIITVTTNSNEQEKFESKSSWRKRAILSSMLELQKSNVFVTSGNFEDEDSYAFVLPKNILSTFLSCCDSRVQVGGYFFGKSPPDNDQVKEIKCIVMVPQLGEHHQVNFPESAPSCEYLEGLEPLGWIHTIPSGKEVDIDGCYEIINHARMKNDFEWSEKASIISVSIASGSVTITSNRVTQNGLHWGVKYAKYLGQADRLIHYSDDYRVTTPLILTEKFKGFTVVPEVDIWNYAFISNSWDKEQEYSLKIDQPLSFFHERHRPIHFDAFRNLERSTGDNDDVEAEQEDVLM</sequence>
<dbReference type="InterPro" id="IPR043172">
    <property type="entry name" value="Prp8_domainIV_palm"/>
</dbReference>
<feature type="domain" description="PRP8" evidence="15">
    <location>
        <begin position="2031"/>
        <end position="2260"/>
    </location>
</feature>